<evidence type="ECO:0000256" key="5">
    <source>
        <dbReference type="ARBA" id="ARBA00037066"/>
    </source>
</evidence>
<dbReference type="PROSITE" id="PS50893">
    <property type="entry name" value="ABC_TRANSPORTER_2"/>
    <property type="match status" value="1"/>
</dbReference>
<evidence type="ECO:0000256" key="4">
    <source>
        <dbReference type="ARBA" id="ARBA00022967"/>
    </source>
</evidence>
<dbReference type="InterPro" id="IPR027417">
    <property type="entry name" value="P-loop_NTPase"/>
</dbReference>
<dbReference type="FunFam" id="3.40.50.300:FF:000134">
    <property type="entry name" value="Iron-enterobactin ABC transporter ATP-binding protein"/>
    <property type="match status" value="1"/>
</dbReference>
<sequence>MKQALTPTGPDIFLDNVSFAYEKEPVLKEISLTFEPGRFYSILGPNGCGKTTLLDLLIGHMTPDKGRVFLRGKELAAWSRKKIARTIALVSQNYNINFPFTVEEVIMMGRHPWIPRFSQPDQKDMDRVKAVMARTGTDTFHDRKITALSGGERQRCVFARALCQDTPILFLDEAFSNMDISHTLRLLNLVKEEVSMQNRTVISVFHDINLASIWSDHLIFMKQGRVAACGPTDEVMNAAVIEEVFQVESHVAYNEYSRARQACFKAG</sequence>
<keyword evidence="4" id="KW-1278">Translocase</keyword>
<keyword evidence="2" id="KW-0547">Nucleotide-binding</keyword>
<dbReference type="Proteomes" id="UP000192418">
    <property type="component" value="Unassembled WGS sequence"/>
</dbReference>
<evidence type="ECO:0000256" key="2">
    <source>
        <dbReference type="ARBA" id="ARBA00022741"/>
    </source>
</evidence>
<keyword evidence="3 7" id="KW-0067">ATP-binding</keyword>
<keyword evidence="8" id="KW-1185">Reference proteome</keyword>
<organism evidence="7 8">
    <name type="scientific">Desulfocicer vacuolatum DSM 3385</name>
    <dbReference type="NCBI Taxonomy" id="1121400"/>
    <lineage>
        <taxon>Bacteria</taxon>
        <taxon>Pseudomonadati</taxon>
        <taxon>Thermodesulfobacteriota</taxon>
        <taxon>Desulfobacteria</taxon>
        <taxon>Desulfobacterales</taxon>
        <taxon>Desulfobacteraceae</taxon>
        <taxon>Desulfocicer</taxon>
    </lineage>
</organism>
<accession>A0A1W2CBB1</accession>
<dbReference type="SUPFAM" id="SSF52540">
    <property type="entry name" value="P-loop containing nucleoside triphosphate hydrolases"/>
    <property type="match status" value="1"/>
</dbReference>
<comment type="function">
    <text evidence="5">Part of the ABC transporter complex HmuTUV involved in hemin import. Responsible for energy coupling to the transport system.</text>
</comment>
<dbReference type="EMBL" id="FWXY01000011">
    <property type="protein sequence ID" value="SMC82449.1"/>
    <property type="molecule type" value="Genomic_DNA"/>
</dbReference>
<evidence type="ECO:0000313" key="8">
    <source>
        <dbReference type="Proteomes" id="UP000192418"/>
    </source>
</evidence>
<dbReference type="STRING" id="1121400.SAMN02746065_11179"/>
<name>A0A1W2CBB1_9BACT</name>
<dbReference type="SMART" id="SM00382">
    <property type="entry name" value="AAA"/>
    <property type="match status" value="1"/>
</dbReference>
<dbReference type="GO" id="GO:0016887">
    <property type="term" value="F:ATP hydrolysis activity"/>
    <property type="evidence" value="ECO:0007669"/>
    <property type="project" value="InterPro"/>
</dbReference>
<dbReference type="PANTHER" id="PTHR42794:SF1">
    <property type="entry name" value="HEMIN IMPORT ATP-BINDING PROTEIN HMUV"/>
    <property type="match status" value="1"/>
</dbReference>
<dbReference type="Pfam" id="PF00005">
    <property type="entry name" value="ABC_tran"/>
    <property type="match status" value="1"/>
</dbReference>
<feature type="domain" description="ABC transporter" evidence="6">
    <location>
        <begin position="12"/>
        <end position="248"/>
    </location>
</feature>
<dbReference type="InterPro" id="IPR003593">
    <property type="entry name" value="AAA+_ATPase"/>
</dbReference>
<dbReference type="InterPro" id="IPR003439">
    <property type="entry name" value="ABC_transporter-like_ATP-bd"/>
</dbReference>
<dbReference type="RefSeq" id="WP_084069523.1">
    <property type="nucleotide sequence ID" value="NZ_FWXY01000011.1"/>
</dbReference>
<dbReference type="AlphaFoldDB" id="A0A1W2CBB1"/>
<keyword evidence="1" id="KW-0813">Transport</keyword>
<dbReference type="CDD" id="cd03214">
    <property type="entry name" value="ABC_Iron-Siderophores_B12_Hemin"/>
    <property type="match status" value="1"/>
</dbReference>
<protein>
    <submittedName>
        <fullName evidence="7">Iron complex transport system ATP-binding protein</fullName>
    </submittedName>
</protein>
<dbReference type="OrthoDB" id="9809450at2"/>
<gene>
    <name evidence="7" type="ORF">SAMN02746065_11179</name>
</gene>
<proteinExistence type="predicted"/>
<evidence type="ECO:0000313" key="7">
    <source>
        <dbReference type="EMBL" id="SMC82449.1"/>
    </source>
</evidence>
<dbReference type="GO" id="GO:0005524">
    <property type="term" value="F:ATP binding"/>
    <property type="evidence" value="ECO:0007669"/>
    <property type="project" value="UniProtKB-KW"/>
</dbReference>
<evidence type="ECO:0000256" key="1">
    <source>
        <dbReference type="ARBA" id="ARBA00022448"/>
    </source>
</evidence>
<evidence type="ECO:0000259" key="6">
    <source>
        <dbReference type="PROSITE" id="PS50893"/>
    </source>
</evidence>
<evidence type="ECO:0000256" key="3">
    <source>
        <dbReference type="ARBA" id="ARBA00022840"/>
    </source>
</evidence>
<reference evidence="7 8" key="1">
    <citation type="submission" date="2017-04" db="EMBL/GenBank/DDBJ databases">
        <authorList>
            <person name="Afonso C.L."/>
            <person name="Miller P.J."/>
            <person name="Scott M.A."/>
            <person name="Spackman E."/>
            <person name="Goraichik I."/>
            <person name="Dimitrov K.M."/>
            <person name="Suarez D.L."/>
            <person name="Swayne D.E."/>
        </authorList>
    </citation>
    <scope>NUCLEOTIDE SEQUENCE [LARGE SCALE GENOMIC DNA]</scope>
    <source>
        <strain evidence="7 8">DSM 3385</strain>
    </source>
</reference>
<dbReference type="PANTHER" id="PTHR42794">
    <property type="entry name" value="HEMIN IMPORT ATP-BINDING PROTEIN HMUV"/>
    <property type="match status" value="1"/>
</dbReference>
<dbReference type="Gene3D" id="3.40.50.300">
    <property type="entry name" value="P-loop containing nucleotide triphosphate hydrolases"/>
    <property type="match status" value="1"/>
</dbReference>